<sequence length="97" mass="10140">MKITALVALISLISQGALGVVLPERSIETSLEKRGGILCRCFAPGRNGFDARDTSATCKMASIDGRFVSHLAGCLVSSSAVNNFIRNCDHSGVCVPG</sequence>
<dbReference type="GeneID" id="85449499"/>
<evidence type="ECO:0000313" key="2">
    <source>
        <dbReference type="EMBL" id="KAK1566381.1"/>
    </source>
</evidence>
<dbReference type="AlphaFoldDB" id="A0AAD8PL61"/>
<organism evidence="2 3">
    <name type="scientific">Colletotrichum navitas</name>
    <dbReference type="NCBI Taxonomy" id="681940"/>
    <lineage>
        <taxon>Eukaryota</taxon>
        <taxon>Fungi</taxon>
        <taxon>Dikarya</taxon>
        <taxon>Ascomycota</taxon>
        <taxon>Pezizomycotina</taxon>
        <taxon>Sordariomycetes</taxon>
        <taxon>Hypocreomycetidae</taxon>
        <taxon>Glomerellales</taxon>
        <taxon>Glomerellaceae</taxon>
        <taxon>Colletotrichum</taxon>
        <taxon>Colletotrichum graminicola species complex</taxon>
    </lineage>
</organism>
<accession>A0AAD8PL61</accession>
<evidence type="ECO:0000256" key="1">
    <source>
        <dbReference type="SAM" id="SignalP"/>
    </source>
</evidence>
<proteinExistence type="predicted"/>
<dbReference type="RefSeq" id="XP_060407551.1">
    <property type="nucleotide sequence ID" value="XM_060565259.1"/>
</dbReference>
<dbReference type="Proteomes" id="UP001230504">
    <property type="component" value="Unassembled WGS sequence"/>
</dbReference>
<evidence type="ECO:0000313" key="3">
    <source>
        <dbReference type="Proteomes" id="UP001230504"/>
    </source>
</evidence>
<reference evidence="2" key="1">
    <citation type="submission" date="2021-06" db="EMBL/GenBank/DDBJ databases">
        <title>Comparative genomics, transcriptomics and evolutionary studies reveal genomic signatures of adaptation to plant cell wall in hemibiotrophic fungi.</title>
        <authorList>
            <consortium name="DOE Joint Genome Institute"/>
            <person name="Baroncelli R."/>
            <person name="Diaz J.F."/>
            <person name="Benocci T."/>
            <person name="Peng M."/>
            <person name="Battaglia E."/>
            <person name="Haridas S."/>
            <person name="Andreopoulos W."/>
            <person name="Labutti K."/>
            <person name="Pangilinan J."/>
            <person name="Floch G.L."/>
            <person name="Makela M.R."/>
            <person name="Henrissat B."/>
            <person name="Grigoriev I.V."/>
            <person name="Crouch J.A."/>
            <person name="De Vries R.P."/>
            <person name="Sukno S.A."/>
            <person name="Thon M.R."/>
        </authorList>
    </citation>
    <scope>NUCLEOTIDE SEQUENCE</scope>
    <source>
        <strain evidence="2">CBS 125086</strain>
    </source>
</reference>
<feature type="chain" id="PRO_5041954954" evidence="1">
    <location>
        <begin position="20"/>
        <end position="97"/>
    </location>
</feature>
<keyword evidence="3" id="KW-1185">Reference proteome</keyword>
<name>A0AAD8PL61_9PEZI</name>
<feature type="signal peptide" evidence="1">
    <location>
        <begin position="1"/>
        <end position="19"/>
    </location>
</feature>
<keyword evidence="1" id="KW-0732">Signal</keyword>
<gene>
    <name evidence="2" type="ORF">LY79DRAFT_96580</name>
</gene>
<dbReference type="EMBL" id="JAHLJV010000143">
    <property type="protein sequence ID" value="KAK1566381.1"/>
    <property type="molecule type" value="Genomic_DNA"/>
</dbReference>
<comment type="caution">
    <text evidence="2">The sequence shown here is derived from an EMBL/GenBank/DDBJ whole genome shotgun (WGS) entry which is preliminary data.</text>
</comment>
<protein>
    <submittedName>
        <fullName evidence="2">Uncharacterized protein</fullName>
    </submittedName>
</protein>